<keyword evidence="1 3" id="KW-0732">Signal</keyword>
<dbReference type="Pfam" id="PF25485">
    <property type="entry name" value="DUF7908"/>
    <property type="match status" value="1"/>
</dbReference>
<evidence type="ECO:0000256" key="3">
    <source>
        <dbReference type="SAM" id="SignalP"/>
    </source>
</evidence>
<evidence type="ECO:0000259" key="4">
    <source>
        <dbReference type="PROSITE" id="PS51164"/>
    </source>
</evidence>
<feature type="compositionally biased region" description="Low complexity" evidence="2">
    <location>
        <begin position="56"/>
        <end position="78"/>
    </location>
</feature>
<dbReference type="PROSITE" id="PS51164">
    <property type="entry name" value="CBM1_2"/>
    <property type="match status" value="1"/>
</dbReference>
<gene>
    <name evidence="5" type="ORF">BOTBODRAFT_151702</name>
</gene>
<feature type="region of interest" description="Disordered" evidence="2">
    <location>
        <begin position="56"/>
        <end position="89"/>
    </location>
</feature>
<name>A0A067MYH0_BOTB1</name>
<dbReference type="GO" id="GO:0005975">
    <property type="term" value="P:carbohydrate metabolic process"/>
    <property type="evidence" value="ECO:0007669"/>
    <property type="project" value="InterPro"/>
</dbReference>
<dbReference type="SUPFAM" id="SSF57180">
    <property type="entry name" value="Cellulose-binding domain"/>
    <property type="match status" value="1"/>
</dbReference>
<dbReference type="Proteomes" id="UP000027195">
    <property type="component" value="Unassembled WGS sequence"/>
</dbReference>
<accession>A0A067MYH0</accession>
<evidence type="ECO:0000313" key="5">
    <source>
        <dbReference type="EMBL" id="KDQ20788.1"/>
    </source>
</evidence>
<proteinExistence type="predicted"/>
<dbReference type="HOGENOM" id="CLU_066055_0_0_1"/>
<feature type="compositionally biased region" description="Gly residues" evidence="2">
    <location>
        <begin position="79"/>
        <end position="88"/>
    </location>
</feature>
<dbReference type="Pfam" id="PF00734">
    <property type="entry name" value="CBM_1"/>
    <property type="match status" value="1"/>
</dbReference>
<evidence type="ECO:0000256" key="2">
    <source>
        <dbReference type="SAM" id="MobiDB-lite"/>
    </source>
</evidence>
<reference evidence="6" key="1">
    <citation type="journal article" date="2014" name="Proc. Natl. Acad. Sci. U.S.A.">
        <title>Extensive sampling of basidiomycete genomes demonstrates inadequacy of the white-rot/brown-rot paradigm for wood decay fungi.</title>
        <authorList>
            <person name="Riley R."/>
            <person name="Salamov A.A."/>
            <person name="Brown D.W."/>
            <person name="Nagy L.G."/>
            <person name="Floudas D."/>
            <person name="Held B.W."/>
            <person name="Levasseur A."/>
            <person name="Lombard V."/>
            <person name="Morin E."/>
            <person name="Otillar R."/>
            <person name="Lindquist E.A."/>
            <person name="Sun H."/>
            <person name="LaButti K.M."/>
            <person name="Schmutz J."/>
            <person name="Jabbour D."/>
            <person name="Luo H."/>
            <person name="Baker S.E."/>
            <person name="Pisabarro A.G."/>
            <person name="Walton J.D."/>
            <person name="Blanchette R.A."/>
            <person name="Henrissat B."/>
            <person name="Martin F."/>
            <person name="Cullen D."/>
            <person name="Hibbett D.S."/>
            <person name="Grigoriev I.V."/>
        </authorList>
    </citation>
    <scope>NUCLEOTIDE SEQUENCE [LARGE SCALE GENOMIC DNA]</scope>
    <source>
        <strain evidence="6">FD-172 SS1</strain>
    </source>
</reference>
<feature type="domain" description="CBM1" evidence="4">
    <location>
        <begin position="19"/>
        <end position="55"/>
    </location>
</feature>
<dbReference type="STRING" id="930990.A0A067MYH0"/>
<dbReference type="InterPro" id="IPR057230">
    <property type="entry name" value="DUF7908"/>
</dbReference>
<dbReference type="InterPro" id="IPR000254">
    <property type="entry name" value="CBD"/>
</dbReference>
<protein>
    <submittedName>
        <fullName evidence="5">Carbohydrate-binding module family 1 protein</fullName>
    </submittedName>
</protein>
<dbReference type="GO" id="GO:0030248">
    <property type="term" value="F:cellulose binding"/>
    <property type="evidence" value="ECO:0007669"/>
    <property type="project" value="InterPro"/>
</dbReference>
<evidence type="ECO:0000313" key="6">
    <source>
        <dbReference type="Proteomes" id="UP000027195"/>
    </source>
</evidence>
<sequence length="244" mass="25383">MHIIATVLASFALIQGAFAQAPNYGQCGGTGWTGPTTCLSGWSCVKSNEWYSQCLPGGPTTTPTTPTTTTTRTSTTTTPGGGGGGSGPGPTLLPNYLWIRAVAAPNFHKYLQSYKPLTASDAILGSTSTAGQFNIVSGKLVQLVSGGSLLYGVVETRRDSTVNKLKLSWSANSADTTGTFAWSGDALQWTISGITRPNNSAWLACVDSVEGQVVYANLGSYGYQTPAGCADQTIHYYNGATATE</sequence>
<feature type="chain" id="PRO_5001645116" evidence="3">
    <location>
        <begin position="20"/>
        <end position="244"/>
    </location>
</feature>
<dbReference type="SMART" id="SM00236">
    <property type="entry name" value="fCBD"/>
    <property type="match status" value="1"/>
</dbReference>
<dbReference type="AlphaFoldDB" id="A0A067MYH0"/>
<dbReference type="EMBL" id="KL198017">
    <property type="protein sequence ID" value="KDQ20788.1"/>
    <property type="molecule type" value="Genomic_DNA"/>
</dbReference>
<feature type="signal peptide" evidence="3">
    <location>
        <begin position="1"/>
        <end position="19"/>
    </location>
</feature>
<dbReference type="GO" id="GO:0005576">
    <property type="term" value="C:extracellular region"/>
    <property type="evidence" value="ECO:0007669"/>
    <property type="project" value="InterPro"/>
</dbReference>
<dbReference type="InterPro" id="IPR035971">
    <property type="entry name" value="CBD_sf"/>
</dbReference>
<dbReference type="OrthoDB" id="2115822at2759"/>
<keyword evidence="6" id="KW-1185">Reference proteome</keyword>
<dbReference type="PROSITE" id="PS00562">
    <property type="entry name" value="CBM1_1"/>
    <property type="match status" value="1"/>
</dbReference>
<evidence type="ECO:0000256" key="1">
    <source>
        <dbReference type="ARBA" id="ARBA00022729"/>
    </source>
</evidence>
<organism evidence="5 6">
    <name type="scientific">Botryobasidium botryosum (strain FD-172 SS1)</name>
    <dbReference type="NCBI Taxonomy" id="930990"/>
    <lineage>
        <taxon>Eukaryota</taxon>
        <taxon>Fungi</taxon>
        <taxon>Dikarya</taxon>
        <taxon>Basidiomycota</taxon>
        <taxon>Agaricomycotina</taxon>
        <taxon>Agaricomycetes</taxon>
        <taxon>Cantharellales</taxon>
        <taxon>Botryobasidiaceae</taxon>
        <taxon>Botryobasidium</taxon>
    </lineage>
</organism>
<dbReference type="InParanoid" id="A0A067MYH0"/>